<sequence>MSEKILAEVKPSQLKQAFGIGGLVFLGLLLIWVGITAPTRSYLGQIVLILAGAGGMWFAYRMYVATSVSIELTETELRESSGRILTKLTNINRVDRGLFAFKPTNGFVVYLDQPAERSWSPGLWWCTGRKIGIGGITAAHQTKFMAEILISRLKPK</sequence>
<keyword evidence="1" id="KW-0472">Membrane</keyword>
<evidence type="ECO:0008006" key="4">
    <source>
        <dbReference type="Google" id="ProtNLM"/>
    </source>
</evidence>
<gene>
    <name evidence="2" type="ORF">HRQ87_03755</name>
</gene>
<proteinExistence type="predicted"/>
<dbReference type="RefSeq" id="WP_174135417.1">
    <property type="nucleotide sequence ID" value="NZ_JABUFE010000002.1"/>
</dbReference>
<keyword evidence="3" id="KW-1185">Reference proteome</keyword>
<feature type="transmembrane region" description="Helical" evidence="1">
    <location>
        <begin position="17"/>
        <end position="35"/>
    </location>
</feature>
<dbReference type="Proteomes" id="UP000777935">
    <property type="component" value="Unassembled WGS sequence"/>
</dbReference>
<name>A0ABX2IMZ0_9RHOB</name>
<comment type="caution">
    <text evidence="2">The sequence shown here is derived from an EMBL/GenBank/DDBJ whole genome shotgun (WGS) entry which is preliminary data.</text>
</comment>
<protein>
    <recommendedName>
        <fullName evidence="4">PH domain-containing protein</fullName>
    </recommendedName>
</protein>
<evidence type="ECO:0000313" key="3">
    <source>
        <dbReference type="Proteomes" id="UP000777935"/>
    </source>
</evidence>
<organism evidence="2 3">
    <name type="scientific">Parasulfitobacter algicola</name>
    <dbReference type="NCBI Taxonomy" id="2614809"/>
    <lineage>
        <taxon>Bacteria</taxon>
        <taxon>Pseudomonadati</taxon>
        <taxon>Pseudomonadota</taxon>
        <taxon>Alphaproteobacteria</taxon>
        <taxon>Rhodobacterales</taxon>
        <taxon>Roseobacteraceae</taxon>
        <taxon>Parasulfitobacter</taxon>
    </lineage>
</organism>
<keyword evidence="1" id="KW-0812">Transmembrane</keyword>
<feature type="transmembrane region" description="Helical" evidence="1">
    <location>
        <begin position="41"/>
        <end position="60"/>
    </location>
</feature>
<evidence type="ECO:0000313" key="2">
    <source>
        <dbReference type="EMBL" id="NSX53910.1"/>
    </source>
</evidence>
<keyword evidence="1" id="KW-1133">Transmembrane helix</keyword>
<dbReference type="EMBL" id="JABUFE010000002">
    <property type="protein sequence ID" value="NSX53910.1"/>
    <property type="molecule type" value="Genomic_DNA"/>
</dbReference>
<evidence type="ECO:0000256" key="1">
    <source>
        <dbReference type="SAM" id="Phobius"/>
    </source>
</evidence>
<reference evidence="2 3" key="1">
    <citation type="submission" date="2020-06" db="EMBL/GenBank/DDBJ databases">
        <title>Sulfitobacter algicola sp. nov., isolated from green algae.</title>
        <authorList>
            <person name="Wang C."/>
        </authorList>
    </citation>
    <scope>NUCLEOTIDE SEQUENCE [LARGE SCALE GENOMIC DNA]</scope>
    <source>
        <strain evidence="2 3">1151</strain>
    </source>
</reference>
<accession>A0ABX2IMZ0</accession>